<evidence type="ECO:0000259" key="13">
    <source>
        <dbReference type="SMART" id="SM01024"/>
    </source>
</evidence>
<dbReference type="OrthoDB" id="10251412at2759"/>
<evidence type="ECO:0000256" key="5">
    <source>
        <dbReference type="ARBA" id="ARBA00022792"/>
    </source>
</evidence>
<keyword evidence="9" id="KW-0496">Mitochondrion</keyword>
<dbReference type="InterPro" id="IPR003593">
    <property type="entry name" value="AAA+_ATPase"/>
</dbReference>
<feature type="domain" description="AAA+ ATPase" evidence="12">
    <location>
        <begin position="224"/>
        <end position="371"/>
    </location>
</feature>
<proteinExistence type="inferred from homology"/>
<evidence type="ECO:0000256" key="2">
    <source>
        <dbReference type="ARBA" id="ARBA00007448"/>
    </source>
</evidence>
<gene>
    <name evidence="14" type="ORF">PLICRDRAFT_57974</name>
</gene>
<keyword evidence="6" id="KW-0378">Hydrolase</keyword>
<evidence type="ECO:0000256" key="10">
    <source>
        <dbReference type="ARBA" id="ARBA00023136"/>
    </source>
</evidence>
<dbReference type="InterPro" id="IPR003959">
    <property type="entry name" value="ATPase_AAA_core"/>
</dbReference>
<evidence type="ECO:0008006" key="16">
    <source>
        <dbReference type="Google" id="ProtNLM"/>
    </source>
</evidence>
<reference evidence="14 15" key="1">
    <citation type="submission" date="2014-06" db="EMBL/GenBank/DDBJ databases">
        <title>Evolutionary Origins and Diversification of the Mycorrhizal Mutualists.</title>
        <authorList>
            <consortium name="DOE Joint Genome Institute"/>
            <consortium name="Mycorrhizal Genomics Consortium"/>
            <person name="Kohler A."/>
            <person name="Kuo A."/>
            <person name="Nagy L.G."/>
            <person name="Floudas D."/>
            <person name="Copeland A."/>
            <person name="Barry K.W."/>
            <person name="Cichocki N."/>
            <person name="Veneault-Fourrey C."/>
            <person name="LaButti K."/>
            <person name="Lindquist E.A."/>
            <person name="Lipzen A."/>
            <person name="Lundell T."/>
            <person name="Morin E."/>
            <person name="Murat C."/>
            <person name="Riley R."/>
            <person name="Ohm R."/>
            <person name="Sun H."/>
            <person name="Tunlid A."/>
            <person name="Henrissat B."/>
            <person name="Grigoriev I.V."/>
            <person name="Hibbett D.S."/>
            <person name="Martin F."/>
        </authorList>
    </citation>
    <scope>NUCLEOTIDE SEQUENCE [LARGE SCALE GENOMIC DNA]</scope>
    <source>
        <strain evidence="14 15">FD-325 SS-3</strain>
    </source>
</reference>
<keyword evidence="10" id="KW-0472">Membrane</keyword>
<dbReference type="InterPro" id="IPR027417">
    <property type="entry name" value="P-loop_NTPase"/>
</dbReference>
<dbReference type="Pfam" id="PF00004">
    <property type="entry name" value="AAA"/>
    <property type="match status" value="1"/>
</dbReference>
<name>A0A0C9T4E4_PLICR</name>
<dbReference type="SMART" id="SM00382">
    <property type="entry name" value="AAA"/>
    <property type="match status" value="1"/>
</dbReference>
<evidence type="ECO:0000256" key="7">
    <source>
        <dbReference type="ARBA" id="ARBA00022840"/>
    </source>
</evidence>
<evidence type="ECO:0000256" key="4">
    <source>
        <dbReference type="ARBA" id="ARBA00022741"/>
    </source>
</evidence>
<keyword evidence="4" id="KW-0547">Nucleotide-binding</keyword>
<dbReference type="Pfam" id="PF25426">
    <property type="entry name" value="AAA_lid_BCS1"/>
    <property type="match status" value="1"/>
</dbReference>
<evidence type="ECO:0000313" key="15">
    <source>
        <dbReference type="Proteomes" id="UP000053263"/>
    </source>
</evidence>
<dbReference type="SMART" id="SM01024">
    <property type="entry name" value="BCS1_N"/>
    <property type="match status" value="1"/>
</dbReference>
<keyword evidence="5" id="KW-0999">Mitochondrion inner membrane</keyword>
<dbReference type="InterPro" id="IPR014851">
    <property type="entry name" value="BCS1_N"/>
</dbReference>
<keyword evidence="8" id="KW-1133">Transmembrane helix</keyword>
<evidence type="ECO:0000256" key="3">
    <source>
        <dbReference type="ARBA" id="ARBA00022692"/>
    </source>
</evidence>
<dbReference type="EMBL" id="KN832572">
    <property type="protein sequence ID" value="KII84169.1"/>
    <property type="molecule type" value="Genomic_DNA"/>
</dbReference>
<organism evidence="14 15">
    <name type="scientific">Plicaturopsis crispa FD-325 SS-3</name>
    <dbReference type="NCBI Taxonomy" id="944288"/>
    <lineage>
        <taxon>Eukaryota</taxon>
        <taxon>Fungi</taxon>
        <taxon>Dikarya</taxon>
        <taxon>Basidiomycota</taxon>
        <taxon>Agaricomycotina</taxon>
        <taxon>Agaricomycetes</taxon>
        <taxon>Agaricomycetidae</taxon>
        <taxon>Amylocorticiales</taxon>
        <taxon>Amylocorticiaceae</taxon>
        <taxon>Plicatura</taxon>
        <taxon>Plicaturopsis crispa</taxon>
    </lineage>
</organism>
<comment type="subcellular location">
    <subcellularLocation>
        <location evidence="1">Mitochondrion inner membrane</location>
        <topology evidence="1">Single-pass membrane protein</topology>
    </subcellularLocation>
</comment>
<keyword evidence="7" id="KW-0067">ATP-binding</keyword>
<evidence type="ECO:0000256" key="9">
    <source>
        <dbReference type="ARBA" id="ARBA00023128"/>
    </source>
</evidence>
<dbReference type="GO" id="GO:0005524">
    <property type="term" value="F:ATP binding"/>
    <property type="evidence" value="ECO:0007669"/>
    <property type="project" value="UniProtKB-KW"/>
</dbReference>
<evidence type="ECO:0000259" key="12">
    <source>
        <dbReference type="SMART" id="SM00382"/>
    </source>
</evidence>
<protein>
    <recommendedName>
        <fullName evidence="16">P-loop containing nucleoside triphosphate hydrolase protein</fullName>
    </recommendedName>
</protein>
<evidence type="ECO:0000256" key="1">
    <source>
        <dbReference type="ARBA" id="ARBA00004434"/>
    </source>
</evidence>
<dbReference type="Pfam" id="PF08740">
    <property type="entry name" value="BCS1_N"/>
    <property type="match status" value="1"/>
</dbReference>
<dbReference type="SUPFAM" id="SSF52540">
    <property type="entry name" value="P-loop containing nucleoside triphosphate hydrolases"/>
    <property type="match status" value="1"/>
</dbReference>
<dbReference type="GO" id="GO:0005743">
    <property type="term" value="C:mitochondrial inner membrane"/>
    <property type="evidence" value="ECO:0007669"/>
    <property type="project" value="UniProtKB-SubCell"/>
</dbReference>
<dbReference type="Gene3D" id="3.40.50.300">
    <property type="entry name" value="P-loop containing nucleotide triphosphate hydrolases"/>
    <property type="match status" value="1"/>
</dbReference>
<comment type="catalytic activity">
    <reaction evidence="11">
        <text>ATP + H2O = ADP + phosphate + H(+)</text>
        <dbReference type="Rhea" id="RHEA:13065"/>
        <dbReference type="ChEBI" id="CHEBI:15377"/>
        <dbReference type="ChEBI" id="CHEBI:15378"/>
        <dbReference type="ChEBI" id="CHEBI:30616"/>
        <dbReference type="ChEBI" id="CHEBI:43474"/>
        <dbReference type="ChEBI" id="CHEBI:456216"/>
    </reaction>
    <physiologicalReaction direction="left-to-right" evidence="11">
        <dbReference type="Rhea" id="RHEA:13066"/>
    </physiologicalReaction>
</comment>
<accession>A0A0C9T4E4</accession>
<dbReference type="PANTHER" id="PTHR23070">
    <property type="entry name" value="BCS1 AAA-TYPE ATPASE"/>
    <property type="match status" value="1"/>
</dbReference>
<feature type="domain" description="BCS1 N-terminal" evidence="13">
    <location>
        <begin position="33"/>
        <end position="193"/>
    </location>
</feature>
<comment type="similarity">
    <text evidence="2">Belongs to the AAA ATPase family. BCS1 subfamily.</text>
</comment>
<evidence type="ECO:0000256" key="11">
    <source>
        <dbReference type="ARBA" id="ARBA00048778"/>
    </source>
</evidence>
<dbReference type="HOGENOM" id="CLU_010189_3_2_1"/>
<dbReference type="InterPro" id="IPR050747">
    <property type="entry name" value="Mitochondrial_chaperone_BCS1"/>
</dbReference>
<dbReference type="Proteomes" id="UP000053263">
    <property type="component" value="Unassembled WGS sequence"/>
</dbReference>
<dbReference type="AlphaFoldDB" id="A0A0C9T4E4"/>
<keyword evidence="3" id="KW-0812">Transmembrane</keyword>
<keyword evidence="15" id="KW-1185">Reference proteome</keyword>
<evidence type="ECO:0000256" key="8">
    <source>
        <dbReference type="ARBA" id="ARBA00022989"/>
    </source>
</evidence>
<dbReference type="GO" id="GO:0016887">
    <property type="term" value="F:ATP hydrolysis activity"/>
    <property type="evidence" value="ECO:0007669"/>
    <property type="project" value="InterPro"/>
</dbReference>
<evidence type="ECO:0000313" key="14">
    <source>
        <dbReference type="EMBL" id="KII84169.1"/>
    </source>
</evidence>
<sequence length="520" mass="59391">MNVQRPLRTLVGLPHLLAGYVHQPYVYEHARYLLAGTLFEAARRLLSWVVERFRFRYSLSAHFAEGNPSYEWIVHLLTHEKVWQQSRDFEVTARSSQRKWGVRLSPDVEGNAEYVPTYGRPQLFRWKGYWVEVRRGIFTRDLSVLSDLVEESRRLYTETSEKSIIVYTSNNHWGPMRIWSDVKRKTQRPLASLVLEPGVLDMLLVDAREFFATADWYRESGIPHHRGYLLHGPPGTGKTSTIYALAGELGLEIYTLSLASRSTDDGVLQRAHSILLIEDIDCAFPVLRDSDDHTETEDIDSALASAYHPARPARDAPRSAVTLSGLLNVVDGVGSEEGKLFFATTNHIDRLDPALLRPGRIDVKVEYRLASKYQARLLFERFFPRSRFPEASGHADALGSPTTAAANGATVDLAACFADAIPDHRLSTAELQGYLLSRKMNPVDAVKDVHEWVQRECAEKEKKACSEEKKRHARAARERARKCPLRNKIRWHKYKYVQRQEQRIENGCERSANAMEIVHE</sequence>
<dbReference type="InterPro" id="IPR057495">
    <property type="entry name" value="AAA_lid_BCS1"/>
</dbReference>
<evidence type="ECO:0000256" key="6">
    <source>
        <dbReference type="ARBA" id="ARBA00022801"/>
    </source>
</evidence>